<accession>X0SWN5</accession>
<dbReference type="AlphaFoldDB" id="X0SWN5"/>
<dbReference type="PANTHER" id="PTHR43465:SF2">
    <property type="entry name" value="DUF1680 DOMAIN PROTEIN (AFU_ORTHOLOGUE AFUA_1G08910)"/>
    <property type="match status" value="1"/>
</dbReference>
<dbReference type="Pfam" id="PF20737">
    <property type="entry name" value="Glyco_hydro127C"/>
    <property type="match status" value="1"/>
</dbReference>
<feature type="non-terminal residue" evidence="3">
    <location>
        <position position="1"/>
    </location>
</feature>
<proteinExistence type="predicted"/>
<protein>
    <submittedName>
        <fullName evidence="3">Uncharacterized protein</fullName>
    </submittedName>
</protein>
<dbReference type="Gene3D" id="2.60.120.260">
    <property type="entry name" value="Galactose-binding domain-like"/>
    <property type="match status" value="1"/>
</dbReference>
<dbReference type="InterPro" id="IPR049049">
    <property type="entry name" value="Beta-AFase-like_GH127_C"/>
</dbReference>
<organism evidence="3">
    <name type="scientific">marine sediment metagenome</name>
    <dbReference type="NCBI Taxonomy" id="412755"/>
    <lineage>
        <taxon>unclassified sequences</taxon>
        <taxon>metagenomes</taxon>
        <taxon>ecological metagenomes</taxon>
    </lineage>
</organism>
<name>X0SWN5_9ZZZZ</name>
<reference evidence="3" key="1">
    <citation type="journal article" date="2014" name="Front. Microbiol.">
        <title>High frequency of phylogenetically diverse reductive dehalogenase-homologous genes in deep subseafloor sedimentary metagenomes.</title>
        <authorList>
            <person name="Kawai M."/>
            <person name="Futagami T."/>
            <person name="Toyoda A."/>
            <person name="Takaki Y."/>
            <person name="Nishi S."/>
            <person name="Hori S."/>
            <person name="Arai W."/>
            <person name="Tsubouchi T."/>
            <person name="Morono Y."/>
            <person name="Uchiyama I."/>
            <person name="Ito T."/>
            <person name="Fujiyama A."/>
            <person name="Inagaki F."/>
            <person name="Takami H."/>
        </authorList>
    </citation>
    <scope>NUCLEOTIDE SEQUENCE</scope>
    <source>
        <strain evidence="3">Expedition CK06-06</strain>
    </source>
</reference>
<dbReference type="InterPro" id="IPR000421">
    <property type="entry name" value="FA58C"/>
</dbReference>
<sequence>AGDTIALDLPMPVRRILANEKVINNADRVTLERGPIVYCAEWPDNDGKVLDIVLDDDVVLEPEHRKDLLDGLTVLTGKLKNGKQFTAIPFYARAHRDKGEMNVWLARTEEAARRVSTGPFPHDWESFGPFKASHVYPPAQLAALTDNRLPGSSNDVSVPHFTWLYHVGGREWVQETFAKPKKVSSIDIYWLDQGDKGSCRVPKSWRLLYRADNAWKAVENTGPYGLATDKFNKVEFKPVTTSIIRMEATLQEGYSGGILEWRVK</sequence>
<dbReference type="InterPro" id="IPR049174">
    <property type="entry name" value="Beta-AFase-like"/>
</dbReference>
<dbReference type="EMBL" id="BARS01005842">
    <property type="protein sequence ID" value="GAF79526.1"/>
    <property type="molecule type" value="Genomic_DNA"/>
</dbReference>
<evidence type="ECO:0000259" key="1">
    <source>
        <dbReference type="Pfam" id="PF00754"/>
    </source>
</evidence>
<gene>
    <name evidence="3" type="ORF">S01H1_11459</name>
</gene>
<feature type="domain" description="F5/8 type C" evidence="1">
    <location>
        <begin position="162"/>
        <end position="254"/>
    </location>
</feature>
<comment type="caution">
    <text evidence="3">The sequence shown here is derived from an EMBL/GenBank/DDBJ whole genome shotgun (WGS) entry which is preliminary data.</text>
</comment>
<evidence type="ECO:0000259" key="2">
    <source>
        <dbReference type="Pfam" id="PF20737"/>
    </source>
</evidence>
<feature type="domain" description="Non-reducing end beta-L-arabinofuranosidase-like GH127 C-terminal" evidence="2">
    <location>
        <begin position="13"/>
        <end position="105"/>
    </location>
</feature>
<evidence type="ECO:0000313" key="3">
    <source>
        <dbReference type="EMBL" id="GAF79526.1"/>
    </source>
</evidence>
<dbReference type="PANTHER" id="PTHR43465">
    <property type="entry name" value="DUF1680 DOMAIN PROTEIN (AFU_ORTHOLOGUE AFUA_1G08910)"/>
    <property type="match status" value="1"/>
</dbReference>
<dbReference type="Pfam" id="PF00754">
    <property type="entry name" value="F5_F8_type_C"/>
    <property type="match status" value="1"/>
</dbReference>